<dbReference type="Gene3D" id="3.15.10.10">
    <property type="entry name" value="Bactericidal permeability-increasing protein, domain 1"/>
    <property type="match status" value="1"/>
</dbReference>
<dbReference type="Pfam" id="PF02886">
    <property type="entry name" value="LBP_BPI_CETP_C"/>
    <property type="match status" value="1"/>
</dbReference>
<sequence>MLSNLGIMLKSKFNFKIRMINLLLLVIVLGFSLCENPGIQLKLTENGIKYAVKEGLPYLRDDLLSEMINYNGESGNLEFKLQNLHMSKIDFGEVFLTPISGRGIKCTVNIDIIEAVGTFFYNYKTIFGINIHDTIGFNVNISNVESALSAEIGSNKDGRPSINFFDCSLKINSLTVQMNGKDKWLYDLINPLVESTLKIVFSQLFCNIVKTKVEENIKNKLATFTEIINIDSLAKIDLSLTQPPNFTENYVQFFFKGKFLLQNDSSLNQFLVPQPVASDEDTQMLYLWITDYTINTAGEVYHKEGALTQEINGWDPKTPKDLQNFLQTSTFSLFFPGLLKYAGKKMALFIRSYKPPQVLIEKDDFKINLYAEGMFKVRDNDLTIDAFLVKFDIKAVAEIFVSNNKITAKISAFDYDAVVVRSYVGSALIPLDSFLIKKLVDATIIKNANSFLDKGFSLPPIRGNEIANLNIKLLKNKIQVGGDVQSSADNMVNRMRSNNMIFK</sequence>
<accession>A0ABM4BM69</accession>
<protein>
    <submittedName>
        <fullName evidence="6">Bactericidal permeability-increasing protein-like</fullName>
    </submittedName>
</protein>
<evidence type="ECO:0000313" key="5">
    <source>
        <dbReference type="Proteomes" id="UP001652625"/>
    </source>
</evidence>
<dbReference type="Gene3D" id="3.15.20.10">
    <property type="entry name" value="Bactericidal permeability-increasing protein, domain 2"/>
    <property type="match status" value="1"/>
</dbReference>
<dbReference type="PANTHER" id="PTHR10504:SF131">
    <property type="entry name" value="BPI2 DOMAIN-CONTAINING PROTEIN"/>
    <property type="match status" value="1"/>
</dbReference>
<dbReference type="InterPro" id="IPR017943">
    <property type="entry name" value="Bactericidal_perm-incr_a/b_dom"/>
</dbReference>
<dbReference type="PANTHER" id="PTHR10504">
    <property type="entry name" value="BACTERICIDAL PERMEABILITY-INCREASING BPI PROTEIN-RELATED"/>
    <property type="match status" value="1"/>
</dbReference>
<dbReference type="RefSeq" id="XP_065650177.1">
    <property type="nucleotide sequence ID" value="XM_065794105.1"/>
</dbReference>
<dbReference type="SUPFAM" id="SSF55394">
    <property type="entry name" value="Bactericidal permeability-increasing protein, BPI"/>
    <property type="match status" value="2"/>
</dbReference>
<dbReference type="SMART" id="SM00329">
    <property type="entry name" value="BPI2"/>
    <property type="match status" value="1"/>
</dbReference>
<dbReference type="InterPro" id="IPR001124">
    <property type="entry name" value="Lipid-bd_serum_glycop_C"/>
</dbReference>
<comment type="similarity">
    <text evidence="1">Belongs to the BPI/LBP/Plunc superfamily. BPI/LBP family.</text>
</comment>
<evidence type="ECO:0000313" key="6">
    <source>
        <dbReference type="RefSeq" id="XP_065650177.1"/>
    </source>
</evidence>
<dbReference type="Proteomes" id="UP001652625">
    <property type="component" value="Chromosome 03"/>
</dbReference>
<keyword evidence="2" id="KW-1015">Disulfide bond</keyword>
<dbReference type="InterPro" id="IPR032942">
    <property type="entry name" value="BPI/LBP/Plunc"/>
</dbReference>
<feature type="domain" description="Lipid-binding serum glycoprotein C-terminal" evidence="4">
    <location>
        <begin position="279"/>
        <end position="482"/>
    </location>
</feature>
<name>A0ABM4BM69_HYDVU</name>
<feature type="domain" description="Lipid-binding serum glycoprotein N-terminal" evidence="3">
    <location>
        <begin position="42"/>
        <end position="264"/>
    </location>
</feature>
<dbReference type="GeneID" id="136078372"/>
<dbReference type="Pfam" id="PF01273">
    <property type="entry name" value="LBP_BPI_CETP"/>
    <property type="match status" value="1"/>
</dbReference>
<reference evidence="6" key="1">
    <citation type="submission" date="2025-08" db="UniProtKB">
        <authorList>
            <consortium name="RefSeq"/>
        </authorList>
    </citation>
    <scope>IDENTIFICATION</scope>
</reference>
<evidence type="ECO:0000259" key="4">
    <source>
        <dbReference type="SMART" id="SM00329"/>
    </source>
</evidence>
<dbReference type="InterPro" id="IPR017942">
    <property type="entry name" value="Lipid-bd_serum_glycop_N"/>
</dbReference>
<evidence type="ECO:0000259" key="3">
    <source>
        <dbReference type="SMART" id="SM00328"/>
    </source>
</evidence>
<organism evidence="5 6">
    <name type="scientific">Hydra vulgaris</name>
    <name type="common">Hydra</name>
    <name type="synonym">Hydra attenuata</name>
    <dbReference type="NCBI Taxonomy" id="6087"/>
    <lineage>
        <taxon>Eukaryota</taxon>
        <taxon>Metazoa</taxon>
        <taxon>Cnidaria</taxon>
        <taxon>Hydrozoa</taxon>
        <taxon>Hydroidolina</taxon>
        <taxon>Anthoathecata</taxon>
        <taxon>Aplanulata</taxon>
        <taxon>Hydridae</taxon>
        <taxon>Hydra</taxon>
    </lineage>
</organism>
<dbReference type="SMART" id="SM00328">
    <property type="entry name" value="BPI1"/>
    <property type="match status" value="1"/>
</dbReference>
<gene>
    <name evidence="6" type="primary">LOC136078372</name>
</gene>
<evidence type="ECO:0000256" key="1">
    <source>
        <dbReference type="ARBA" id="ARBA00007292"/>
    </source>
</evidence>
<evidence type="ECO:0000256" key="2">
    <source>
        <dbReference type="ARBA" id="ARBA00023157"/>
    </source>
</evidence>
<proteinExistence type="inferred from homology"/>
<keyword evidence="5" id="KW-1185">Reference proteome</keyword>